<sequence>MRSAADRCESGLSPDRRHIVFNKRHDRESLAAQGVKHVA</sequence>
<protein>
    <submittedName>
        <fullName evidence="2">Uncharacterized protein</fullName>
    </submittedName>
</protein>
<organism evidence="2 3">
    <name type="scientific">Lysobacter antibioticus</name>
    <dbReference type="NCBI Taxonomy" id="84531"/>
    <lineage>
        <taxon>Bacteria</taxon>
        <taxon>Pseudomonadati</taxon>
        <taxon>Pseudomonadota</taxon>
        <taxon>Gammaproteobacteria</taxon>
        <taxon>Lysobacterales</taxon>
        <taxon>Lysobacteraceae</taxon>
        <taxon>Lysobacter</taxon>
    </lineage>
</organism>
<evidence type="ECO:0000313" key="3">
    <source>
        <dbReference type="Proteomes" id="UP000060787"/>
    </source>
</evidence>
<dbReference type="PATRIC" id="fig|84531.8.peg.3701"/>
<keyword evidence="3" id="KW-1185">Reference proteome</keyword>
<dbReference type="EMBL" id="CP011129">
    <property type="protein sequence ID" value="ALN81805.1"/>
    <property type="molecule type" value="Genomic_DNA"/>
</dbReference>
<dbReference type="Proteomes" id="UP000060787">
    <property type="component" value="Chromosome"/>
</dbReference>
<evidence type="ECO:0000313" key="2">
    <source>
        <dbReference type="EMBL" id="ALN81805.1"/>
    </source>
</evidence>
<accession>A0A0S2FEA5</accession>
<dbReference type="AlphaFoldDB" id="A0A0S2FEA5"/>
<evidence type="ECO:0000256" key="1">
    <source>
        <dbReference type="SAM" id="MobiDB-lite"/>
    </source>
</evidence>
<gene>
    <name evidence="2" type="ORF">LA76x_3683</name>
</gene>
<dbReference type="KEGG" id="lab:LA76x_3683"/>
<feature type="region of interest" description="Disordered" evidence="1">
    <location>
        <begin position="19"/>
        <end position="39"/>
    </location>
</feature>
<reference evidence="2 3" key="1">
    <citation type="journal article" date="2015" name="BMC Genomics">
        <title>Comparative genomics and metabolic profiling of the genus Lysobacter.</title>
        <authorList>
            <person name="de Bruijn I."/>
            <person name="Cheng X."/>
            <person name="de Jager V."/>
            <person name="Exposito R.G."/>
            <person name="Watrous J."/>
            <person name="Patel N."/>
            <person name="Postma J."/>
            <person name="Dorrestein P.C."/>
            <person name="Kobayashi D."/>
            <person name="Raaijmakers J.M."/>
        </authorList>
    </citation>
    <scope>NUCLEOTIDE SEQUENCE [LARGE SCALE GENOMIC DNA]</scope>
    <source>
        <strain evidence="2 3">76</strain>
    </source>
</reference>
<proteinExistence type="predicted"/>
<feature type="compositionally biased region" description="Basic and acidic residues" evidence="1">
    <location>
        <begin position="19"/>
        <end position="29"/>
    </location>
</feature>
<name>A0A0S2FEA5_LYSAN</name>